<keyword evidence="9 23" id="KW-0479">Metal-binding</keyword>
<dbReference type="NCBIfam" id="TIGR01494">
    <property type="entry name" value="ATPase_P-type"/>
    <property type="match status" value="1"/>
</dbReference>
<evidence type="ECO:0000256" key="1">
    <source>
        <dbReference type="ARBA" id="ARBA00004651"/>
    </source>
</evidence>
<dbReference type="InterPro" id="IPR023214">
    <property type="entry name" value="HAD_sf"/>
</dbReference>
<dbReference type="Pfam" id="PF00122">
    <property type="entry name" value="E1-E2_ATPase"/>
    <property type="match status" value="1"/>
</dbReference>
<dbReference type="PANTHER" id="PTHR43520">
    <property type="entry name" value="ATP7, ISOFORM B"/>
    <property type="match status" value="1"/>
</dbReference>
<dbReference type="SUPFAM" id="SSF81665">
    <property type="entry name" value="Calcium ATPase, transmembrane domain M"/>
    <property type="match status" value="1"/>
</dbReference>
<dbReference type="InterPro" id="IPR036163">
    <property type="entry name" value="HMA_dom_sf"/>
</dbReference>
<dbReference type="InterPro" id="IPR036412">
    <property type="entry name" value="HAD-like_sf"/>
</dbReference>
<dbReference type="PROSITE" id="PS01047">
    <property type="entry name" value="HMA_1"/>
    <property type="match status" value="2"/>
</dbReference>
<dbReference type="NCBIfam" id="TIGR01511">
    <property type="entry name" value="ATPase-IB1_Cu"/>
    <property type="match status" value="1"/>
</dbReference>
<evidence type="ECO:0000256" key="17">
    <source>
        <dbReference type="ARBA" id="ARBA00023008"/>
    </source>
</evidence>
<dbReference type="Proteomes" id="UP000027142">
    <property type="component" value="Chromosome"/>
</dbReference>
<evidence type="ECO:0000256" key="18">
    <source>
        <dbReference type="ARBA" id="ARBA00023065"/>
    </source>
</evidence>
<evidence type="ECO:0000313" key="25">
    <source>
        <dbReference type="EMBL" id="AIC92979.1"/>
    </source>
</evidence>
<dbReference type="NCBIfam" id="TIGR00003">
    <property type="entry name" value="copper ion binding protein"/>
    <property type="match status" value="2"/>
</dbReference>
<dbReference type="CDD" id="cd00371">
    <property type="entry name" value="HMA"/>
    <property type="match status" value="2"/>
</dbReference>
<proteinExistence type="inferred from homology"/>
<keyword evidence="15" id="KW-1278">Translocase</keyword>
<evidence type="ECO:0000256" key="23">
    <source>
        <dbReference type="RuleBase" id="RU362081"/>
    </source>
</evidence>
<dbReference type="GO" id="GO:0005507">
    <property type="term" value="F:copper ion binding"/>
    <property type="evidence" value="ECO:0007669"/>
    <property type="project" value="InterPro"/>
</dbReference>
<keyword evidence="16 23" id="KW-1133">Transmembrane helix</keyword>
<dbReference type="InterPro" id="IPR023299">
    <property type="entry name" value="ATPase_P-typ_cyto_dom_N"/>
</dbReference>
<dbReference type="EMBL" id="CP003923">
    <property type="protein sequence ID" value="AIC92979.1"/>
    <property type="molecule type" value="Genomic_DNA"/>
</dbReference>
<feature type="transmembrane region" description="Helical" evidence="23">
    <location>
        <begin position="157"/>
        <end position="174"/>
    </location>
</feature>
<feature type="domain" description="HMA" evidence="24">
    <location>
        <begin position="71"/>
        <end position="137"/>
    </location>
</feature>
<dbReference type="FunFam" id="3.40.50.1000:FF:000144">
    <property type="entry name" value="copper-transporting ATPase 1 isoform X2"/>
    <property type="match status" value="1"/>
</dbReference>
<feature type="transmembrane region" description="Helical" evidence="23">
    <location>
        <begin position="194"/>
        <end position="212"/>
    </location>
</feature>
<keyword evidence="7" id="KW-0597">Phosphoprotein</keyword>
<keyword evidence="26" id="KW-1185">Reference proteome</keyword>
<reference evidence="25 26" key="1">
    <citation type="journal article" date="2014" name="Gene">
        <title>A comparative genomic analysis of the alkalitolerant soil bacterium Bacillus lehensis G1.</title>
        <authorList>
            <person name="Noor Y.M."/>
            <person name="Samsulrizal N.H."/>
            <person name="Jema'on N.A."/>
            <person name="Low K.O."/>
            <person name="Ramli A.N."/>
            <person name="Alias N.I."/>
            <person name="Damis S.I."/>
            <person name="Fuzi S.F."/>
            <person name="Isa M.N."/>
            <person name="Murad A.M."/>
            <person name="Raih M.F."/>
            <person name="Bakar F.D."/>
            <person name="Najimudin N."/>
            <person name="Mahadi N.M."/>
            <person name="Illias R.M."/>
        </authorList>
    </citation>
    <scope>NUCLEOTIDE SEQUENCE [LARGE SCALE GENOMIC DNA]</scope>
    <source>
        <strain evidence="25 26">G1</strain>
    </source>
</reference>
<keyword evidence="17" id="KW-0186">Copper</keyword>
<evidence type="ECO:0000256" key="14">
    <source>
        <dbReference type="ARBA" id="ARBA00022842"/>
    </source>
</evidence>
<feature type="transmembrane region" description="Helical" evidence="23">
    <location>
        <begin position="411"/>
        <end position="433"/>
    </location>
</feature>
<keyword evidence="18" id="KW-0406">Ion transport</keyword>
<comment type="subcellular location">
    <subcellularLocation>
        <location evidence="1">Cell membrane</location>
        <topology evidence="1">Multi-pass membrane protein</topology>
    </subcellularLocation>
</comment>
<name>A0A060LYV2_9BACI</name>
<keyword evidence="14" id="KW-0460">Magnesium</keyword>
<feature type="transmembrane region" description="Helical" evidence="23">
    <location>
        <begin position="753"/>
        <end position="770"/>
    </location>
</feature>
<evidence type="ECO:0000256" key="2">
    <source>
        <dbReference type="ARBA" id="ARBA00006024"/>
    </source>
</evidence>
<dbReference type="GO" id="GO:0005524">
    <property type="term" value="F:ATP binding"/>
    <property type="evidence" value="ECO:0007669"/>
    <property type="project" value="UniProtKB-UniRule"/>
</dbReference>
<evidence type="ECO:0000256" key="20">
    <source>
        <dbReference type="ARBA" id="ARBA00029719"/>
    </source>
</evidence>
<dbReference type="GO" id="GO:0005886">
    <property type="term" value="C:plasma membrane"/>
    <property type="evidence" value="ECO:0007669"/>
    <property type="project" value="UniProtKB-SubCell"/>
</dbReference>
<dbReference type="CDD" id="cd02094">
    <property type="entry name" value="P-type_ATPase_Cu-like"/>
    <property type="match status" value="1"/>
</dbReference>
<dbReference type="InterPro" id="IPR008250">
    <property type="entry name" value="ATPase_P-typ_transduc_dom_A_sf"/>
</dbReference>
<keyword evidence="11 23" id="KW-0547">Nucleotide-binding</keyword>
<evidence type="ECO:0000256" key="12">
    <source>
        <dbReference type="ARBA" id="ARBA00022796"/>
    </source>
</evidence>
<evidence type="ECO:0000256" key="11">
    <source>
        <dbReference type="ARBA" id="ARBA00022741"/>
    </source>
</evidence>
<dbReference type="STRING" id="1246626.BleG1_0371"/>
<dbReference type="SFLD" id="SFLDG00002">
    <property type="entry name" value="C1.7:_P-type_atpase_like"/>
    <property type="match status" value="1"/>
</dbReference>
<keyword evidence="12" id="KW-0187">Copper transport</keyword>
<dbReference type="PATRIC" id="fig|1246626.3.peg.360"/>
<accession>A0A060LYV2</accession>
<dbReference type="KEGG" id="ble:BleG1_0371"/>
<keyword evidence="13 23" id="KW-0067">ATP-binding</keyword>
<comment type="similarity">
    <text evidence="2 23">Belongs to the cation transport ATPase (P-type) (TC 3.A.3) family. Type IB subfamily.</text>
</comment>
<dbReference type="Gene3D" id="2.70.150.10">
    <property type="entry name" value="Calcium-transporting ATPase, cytoplasmic transduction domain A"/>
    <property type="match status" value="1"/>
</dbReference>
<dbReference type="InterPro" id="IPR006122">
    <property type="entry name" value="HMA_Cu_ion-bd"/>
</dbReference>
<evidence type="ECO:0000256" key="15">
    <source>
        <dbReference type="ARBA" id="ARBA00022967"/>
    </source>
</evidence>
<dbReference type="Pfam" id="PF00403">
    <property type="entry name" value="HMA"/>
    <property type="match status" value="2"/>
</dbReference>
<dbReference type="InterPro" id="IPR044492">
    <property type="entry name" value="P_typ_ATPase_HD_dom"/>
</dbReference>
<feature type="transmembrane region" description="Helical" evidence="23">
    <location>
        <begin position="776"/>
        <end position="794"/>
    </location>
</feature>
<dbReference type="PRINTS" id="PR00119">
    <property type="entry name" value="CATATPASE"/>
</dbReference>
<feature type="transmembrane region" description="Helical" evidence="23">
    <location>
        <begin position="439"/>
        <end position="462"/>
    </location>
</feature>
<gene>
    <name evidence="25" type="ORF">BleG1_0371</name>
</gene>
<dbReference type="FunFam" id="2.70.150.10:FF:000020">
    <property type="entry name" value="Copper-exporting P-type ATPase A"/>
    <property type="match status" value="1"/>
</dbReference>
<dbReference type="InterPro" id="IPR023298">
    <property type="entry name" value="ATPase_P-typ_TM_dom_sf"/>
</dbReference>
<dbReference type="Gene3D" id="3.30.70.100">
    <property type="match status" value="2"/>
</dbReference>
<evidence type="ECO:0000256" key="16">
    <source>
        <dbReference type="ARBA" id="ARBA00022989"/>
    </source>
</evidence>
<dbReference type="GO" id="GO:0016887">
    <property type="term" value="F:ATP hydrolysis activity"/>
    <property type="evidence" value="ECO:0007669"/>
    <property type="project" value="InterPro"/>
</dbReference>
<comment type="catalytic activity">
    <reaction evidence="22">
        <text>Cu(+)(in) + ATP + H2O = Cu(+)(out) + ADP + phosphate + H(+)</text>
        <dbReference type="Rhea" id="RHEA:25792"/>
        <dbReference type="ChEBI" id="CHEBI:15377"/>
        <dbReference type="ChEBI" id="CHEBI:15378"/>
        <dbReference type="ChEBI" id="CHEBI:30616"/>
        <dbReference type="ChEBI" id="CHEBI:43474"/>
        <dbReference type="ChEBI" id="CHEBI:49552"/>
        <dbReference type="ChEBI" id="CHEBI:456216"/>
        <dbReference type="EC" id="7.2.2.8"/>
    </reaction>
</comment>
<evidence type="ECO:0000256" key="13">
    <source>
        <dbReference type="ARBA" id="ARBA00022840"/>
    </source>
</evidence>
<dbReference type="InterPro" id="IPR018303">
    <property type="entry name" value="ATPase_P-typ_P_site"/>
</dbReference>
<dbReference type="Pfam" id="PF00702">
    <property type="entry name" value="Hydrolase"/>
    <property type="match status" value="1"/>
</dbReference>
<dbReference type="NCBIfam" id="TIGR01525">
    <property type="entry name" value="ATPase-IB_hvy"/>
    <property type="match status" value="1"/>
</dbReference>
<dbReference type="eggNOG" id="COG2217">
    <property type="taxonomic scope" value="Bacteria"/>
</dbReference>
<dbReference type="AlphaFoldDB" id="A0A060LYV2"/>
<evidence type="ECO:0000256" key="7">
    <source>
        <dbReference type="ARBA" id="ARBA00022553"/>
    </source>
</evidence>
<evidence type="ECO:0000256" key="5">
    <source>
        <dbReference type="ARBA" id="ARBA00022448"/>
    </source>
</evidence>
<keyword evidence="6 23" id="KW-1003">Cell membrane</keyword>
<dbReference type="SUPFAM" id="SSF56784">
    <property type="entry name" value="HAD-like"/>
    <property type="match status" value="1"/>
</dbReference>
<feature type="transmembrane region" description="Helical" evidence="23">
    <location>
        <begin position="224"/>
        <end position="244"/>
    </location>
</feature>
<evidence type="ECO:0000256" key="4">
    <source>
        <dbReference type="ARBA" id="ARBA00015102"/>
    </source>
</evidence>
<dbReference type="InterPro" id="IPR027256">
    <property type="entry name" value="P-typ_ATPase_IB"/>
</dbReference>
<evidence type="ECO:0000256" key="3">
    <source>
        <dbReference type="ARBA" id="ARBA00012517"/>
    </source>
</evidence>
<dbReference type="HOGENOM" id="CLU_001771_0_3_9"/>
<evidence type="ECO:0000256" key="22">
    <source>
        <dbReference type="ARBA" id="ARBA00049289"/>
    </source>
</evidence>
<dbReference type="GO" id="GO:0140581">
    <property type="term" value="F:P-type monovalent copper transporter activity"/>
    <property type="evidence" value="ECO:0007669"/>
    <property type="project" value="UniProtKB-EC"/>
</dbReference>
<dbReference type="SUPFAM" id="SSF55008">
    <property type="entry name" value="HMA, heavy metal-associated domain"/>
    <property type="match status" value="2"/>
</dbReference>
<dbReference type="InterPro" id="IPR001757">
    <property type="entry name" value="P_typ_ATPase"/>
</dbReference>
<dbReference type="GO" id="GO:0043682">
    <property type="term" value="F:P-type divalent copper transporter activity"/>
    <property type="evidence" value="ECO:0007669"/>
    <property type="project" value="TreeGrafter"/>
</dbReference>
<dbReference type="Gene3D" id="3.40.1110.10">
    <property type="entry name" value="Calcium-transporting ATPase, cytoplasmic domain N"/>
    <property type="match status" value="1"/>
</dbReference>
<dbReference type="GO" id="GO:0055070">
    <property type="term" value="P:copper ion homeostasis"/>
    <property type="evidence" value="ECO:0007669"/>
    <property type="project" value="TreeGrafter"/>
</dbReference>
<evidence type="ECO:0000256" key="21">
    <source>
        <dbReference type="ARBA" id="ARBA00033239"/>
    </source>
</evidence>
<keyword evidence="19 23" id="KW-0472">Membrane</keyword>
<dbReference type="PRINTS" id="PR00943">
    <property type="entry name" value="CUATPASE"/>
</dbReference>
<keyword evidence="10" id="KW-0677">Repeat</keyword>
<feature type="domain" description="HMA" evidence="24">
    <location>
        <begin position="3"/>
        <end position="69"/>
    </location>
</feature>
<dbReference type="PROSITE" id="PS50846">
    <property type="entry name" value="HMA_2"/>
    <property type="match status" value="2"/>
</dbReference>
<evidence type="ECO:0000256" key="10">
    <source>
        <dbReference type="ARBA" id="ARBA00022737"/>
    </source>
</evidence>
<dbReference type="PRINTS" id="PR00942">
    <property type="entry name" value="CUATPASEI"/>
</dbReference>
<evidence type="ECO:0000259" key="24">
    <source>
        <dbReference type="PROSITE" id="PS50846"/>
    </source>
</evidence>
<evidence type="ECO:0000256" key="6">
    <source>
        <dbReference type="ARBA" id="ARBA00022475"/>
    </source>
</evidence>
<dbReference type="PANTHER" id="PTHR43520:SF8">
    <property type="entry name" value="P-TYPE CU(+) TRANSPORTER"/>
    <property type="match status" value="1"/>
</dbReference>
<dbReference type="SFLD" id="SFLDS00003">
    <property type="entry name" value="Haloacid_Dehalogenase"/>
    <property type="match status" value="1"/>
</dbReference>
<evidence type="ECO:0000256" key="19">
    <source>
        <dbReference type="ARBA" id="ARBA00023136"/>
    </source>
</evidence>
<evidence type="ECO:0000256" key="8">
    <source>
        <dbReference type="ARBA" id="ARBA00022692"/>
    </source>
</evidence>
<dbReference type="InterPro" id="IPR006121">
    <property type="entry name" value="HMA_dom"/>
</dbReference>
<dbReference type="SUPFAM" id="SSF81653">
    <property type="entry name" value="Calcium ATPase, transduction domain A"/>
    <property type="match status" value="1"/>
</dbReference>
<dbReference type="Gene3D" id="3.40.50.1000">
    <property type="entry name" value="HAD superfamily/HAD-like"/>
    <property type="match status" value="1"/>
</dbReference>
<evidence type="ECO:0000256" key="9">
    <source>
        <dbReference type="ARBA" id="ARBA00022723"/>
    </source>
</evidence>
<dbReference type="InterPro" id="IPR017969">
    <property type="entry name" value="Heavy-metal-associated_CS"/>
</dbReference>
<dbReference type="PROSITE" id="PS00154">
    <property type="entry name" value="ATPASE_E1_E2"/>
    <property type="match status" value="1"/>
</dbReference>
<dbReference type="SFLD" id="SFLDF00027">
    <property type="entry name" value="p-type_atpase"/>
    <property type="match status" value="1"/>
</dbReference>
<sequence>MEKEVYLPIEGMTCAACANRIEKGLTRLDGIDEANVNFGTEKAKIRYDSDKITPQVFEEKIEHLGYNVRKEKVVFAITGMTCAACANRIEKKLSRTDGVSSASVNFAVENVTVEYNSSQVSPVDLKEAVKKIGYTLNEQESNEEITDYRDRDIRNQTGKFIFAALLSAPLLWTMVTHFEWTSFLYIPDMFMNPWVQLALAAPVQFIAGAQFYKGAYKALRSKSANMDVLIALGTTVAFFYSLFLGYEWHMAGQVGMPELYFEAAAIIITLVILGKLFEVRAKGRTGKAIEKLLDMQAKTARIVRDGEEVEVPVEAVVVGDTFIVRPGEKIPVDGEIVKGMSALDESMITGESIPVDKKPKDVVIGGTINKNGTLTVNATKVGKDTALAQIVKVVEEAQGSKADIQRVADRVSGVFVPIVVLIAVGSFLAWYFLIEPGDVRSALVPLITVLVIACPCALGLATPTSIMAGSGRAAEMGVLFKGGEHLEHTRNIETVVLDKTGTVTKGEPELTDVHIVKGMEQDVLALVGAAEKHSEHPLAHAIVDGIKKRGIPIPEPEQFTALPGYGVKAQVNGKDLSIGTRKLMKQHQVNSQAIEEKMATLETDGKTAMIIAIDHEVAGLIAVSDTVKDTSKAAIARMKSLGLEVIMLTGDNENTASAIGHQVGIDRVIAEVVPEQKADEIKKLQLEGKKVAMVGDGMNDAPALAVADVGMAIGTGTDVAIEAADVTLMRGDLQSVADSIQLSEKTMRNIKQNLFFAFVYNSAGIPIAAAGLLAPWVAGAAMAFSSVSVILNALRLQRMRFKKEGDSRAN</sequence>
<organism evidence="25 26">
    <name type="scientific">Shouchella lehensis G1</name>
    <dbReference type="NCBI Taxonomy" id="1246626"/>
    <lineage>
        <taxon>Bacteria</taxon>
        <taxon>Bacillati</taxon>
        <taxon>Bacillota</taxon>
        <taxon>Bacilli</taxon>
        <taxon>Bacillales</taxon>
        <taxon>Bacillaceae</taxon>
        <taxon>Shouchella</taxon>
    </lineage>
</organism>
<dbReference type="InterPro" id="IPR059000">
    <property type="entry name" value="ATPase_P-type_domA"/>
</dbReference>
<dbReference type="EC" id="7.2.2.8" evidence="3"/>
<feature type="transmembrane region" description="Helical" evidence="23">
    <location>
        <begin position="259"/>
        <end position="277"/>
    </location>
</feature>
<evidence type="ECO:0000313" key="26">
    <source>
        <dbReference type="Proteomes" id="UP000027142"/>
    </source>
</evidence>
<protein>
    <recommendedName>
        <fullName evidence="4">Copper-exporting P-type ATPase</fullName>
        <ecNumber evidence="3">7.2.2.8</ecNumber>
    </recommendedName>
    <alternativeName>
        <fullName evidence="20">Copper-exporting P-type ATPase A</fullName>
    </alternativeName>
    <alternativeName>
        <fullName evidence="21">Cu(+)-exporting ATPase</fullName>
    </alternativeName>
</protein>
<keyword evidence="5" id="KW-0813">Transport</keyword>
<keyword evidence="8 23" id="KW-0812">Transmembrane</keyword>
<dbReference type="FunFam" id="3.30.70.100:FF:000005">
    <property type="entry name" value="Copper-exporting P-type ATPase A"/>
    <property type="match status" value="2"/>
</dbReference>